<dbReference type="SMART" id="SM00129">
    <property type="entry name" value="KISc"/>
    <property type="match status" value="1"/>
</dbReference>
<feature type="compositionally biased region" description="Polar residues" evidence="8">
    <location>
        <begin position="287"/>
        <end position="296"/>
    </location>
</feature>
<dbReference type="InterPro" id="IPR027640">
    <property type="entry name" value="Kinesin-like_fam"/>
</dbReference>
<dbReference type="EMBL" id="JAPEIS010000016">
    <property type="protein sequence ID" value="KAJ8058200.1"/>
    <property type="molecule type" value="Genomic_DNA"/>
</dbReference>
<dbReference type="GO" id="GO:0016887">
    <property type="term" value="F:ATP hydrolysis activity"/>
    <property type="evidence" value="ECO:0007669"/>
    <property type="project" value="TreeGrafter"/>
</dbReference>
<dbReference type="GO" id="GO:0008017">
    <property type="term" value="F:microtubule binding"/>
    <property type="evidence" value="ECO:0007669"/>
    <property type="project" value="InterPro"/>
</dbReference>
<evidence type="ECO:0000256" key="5">
    <source>
        <dbReference type="PROSITE-ProRule" id="PRU00283"/>
    </source>
</evidence>
<dbReference type="SUPFAM" id="SSF52540">
    <property type="entry name" value="P-loop containing nucleoside triphosphate hydrolases"/>
    <property type="match status" value="1"/>
</dbReference>
<evidence type="ECO:0000256" key="3">
    <source>
        <dbReference type="ARBA" id="ARBA00022840"/>
    </source>
</evidence>
<dbReference type="InterPro" id="IPR001752">
    <property type="entry name" value="Kinesin_motor_dom"/>
</dbReference>
<sequence>MEPPTTNSKSALFEVYLRLRPPPISTQQLYPTLPIPDRFLTVEEPTEEQLQEGTASPTHITLNPPNDNRRRAVEKFAFTRVFEEESSQLDLFHGTGVLPLVEGVLGQNGGDGRDGLLATLGVTGSGKSHTILGSRHQRGLTQLALDLLFRSIDNNILDVNSHPGLHGSIASSDPSEAQVMSAQMFLDTFYFDPASSRGSSRAPTPQVVRVPIPYHPSPTKLYPYLPPFQATGSPKSIRIVVHQDDDSKTPGCAPVPIPGESTVSMTSFIPSFMQATATAARKMISAKTPQKGDSYQPTPRRTIPTRPSALPSSPDITDITVDIDHHAEYAILISMYEVYNDRIFDLLTPAVLNKSTKESRRRALLFKFTEQSPDRKVVAGLRKIICGGTKDALMVLEAGLNERRVAGTNSNSTSSRSHGFFCVEVKKRRRSRIPGAWGGSSLTVVDLAGSERARDAKTVGATLAEAGKINESLMYLGQCLQMQSDFENNTKPNLVPFRQCKLTELLFSNSFPSHSAKPLSAAHHRNPQKAIMIVTADPLGDFNATSQILRYSALAKEITVPRVPSITATILGSSQSSDRHPSLTSPTSPTFSRYRDGPPQTPTDTERETMEIAALEIARMSEEIDGLRGELERETRLRMESEAHLQSMEDRMLELEMDIREECYDEMERRIQEEARKWMVRLEEHGEREEEWRDRKVEVLVRGFSAGIYGDEDKENQNGDVTARLEMENAKLLRDVERLKRELNSRSPTKTRKPSNRILKESRTHAMDKSASPIPDDAKDENLELRNSMAKLKVDDDAEVGVARSASGKLRMKKSTATGSPTKKVRKLVARKWDMADDDDL</sequence>
<feature type="region of interest" description="Disordered" evidence="8">
    <location>
        <begin position="740"/>
        <end position="780"/>
    </location>
</feature>
<evidence type="ECO:0000256" key="4">
    <source>
        <dbReference type="ARBA" id="ARBA00023175"/>
    </source>
</evidence>
<dbReference type="FunFam" id="3.40.850.10:FF:000091">
    <property type="entry name" value="Kinesin family protein"/>
    <property type="match status" value="1"/>
</dbReference>
<dbReference type="InterPro" id="IPR019821">
    <property type="entry name" value="Kinesin_motor_CS"/>
</dbReference>
<evidence type="ECO:0000256" key="6">
    <source>
        <dbReference type="RuleBase" id="RU000394"/>
    </source>
</evidence>
<evidence type="ECO:0000313" key="10">
    <source>
        <dbReference type="EMBL" id="KAJ8058200.1"/>
    </source>
</evidence>
<dbReference type="GO" id="GO:0007018">
    <property type="term" value="P:microtubule-based movement"/>
    <property type="evidence" value="ECO:0007669"/>
    <property type="project" value="InterPro"/>
</dbReference>
<dbReference type="Pfam" id="PF00225">
    <property type="entry name" value="Kinesin"/>
    <property type="match status" value="2"/>
</dbReference>
<evidence type="ECO:0000256" key="7">
    <source>
        <dbReference type="SAM" id="Coils"/>
    </source>
</evidence>
<comment type="caution">
    <text evidence="10">The sequence shown here is derived from an EMBL/GenBank/DDBJ whole genome shotgun (WGS) entry which is preliminary data.</text>
</comment>
<dbReference type="OrthoDB" id="123929at2759"/>
<protein>
    <recommendedName>
        <fullName evidence="6">Kinesin-like protein</fullName>
    </recommendedName>
</protein>
<dbReference type="Proteomes" id="UP001152300">
    <property type="component" value="Unassembled WGS sequence"/>
</dbReference>
<feature type="domain" description="Kinesin motor" evidence="9">
    <location>
        <begin position="12"/>
        <end position="558"/>
    </location>
</feature>
<accession>A0A9X0DD75</accession>
<dbReference type="Gene3D" id="3.40.850.10">
    <property type="entry name" value="Kinesin motor domain"/>
    <property type="match status" value="2"/>
</dbReference>
<feature type="compositionally biased region" description="Low complexity" evidence="8">
    <location>
        <begin position="297"/>
        <end position="307"/>
    </location>
</feature>
<keyword evidence="2 5" id="KW-0547">Nucleotide-binding</keyword>
<dbReference type="AlphaFoldDB" id="A0A9X0DD75"/>
<feature type="region of interest" description="Disordered" evidence="8">
    <location>
        <begin position="805"/>
        <end position="824"/>
    </location>
</feature>
<evidence type="ECO:0000313" key="11">
    <source>
        <dbReference type="Proteomes" id="UP001152300"/>
    </source>
</evidence>
<organism evidence="10 11">
    <name type="scientific">Sclerotinia nivalis</name>
    <dbReference type="NCBI Taxonomy" id="352851"/>
    <lineage>
        <taxon>Eukaryota</taxon>
        <taxon>Fungi</taxon>
        <taxon>Dikarya</taxon>
        <taxon>Ascomycota</taxon>
        <taxon>Pezizomycotina</taxon>
        <taxon>Leotiomycetes</taxon>
        <taxon>Helotiales</taxon>
        <taxon>Sclerotiniaceae</taxon>
        <taxon>Sclerotinia</taxon>
    </lineage>
</organism>
<proteinExistence type="inferred from homology"/>
<feature type="compositionally biased region" description="Basic and acidic residues" evidence="8">
    <location>
        <begin position="758"/>
        <end position="768"/>
    </location>
</feature>
<gene>
    <name evidence="10" type="ORF">OCU04_012398</name>
</gene>
<comment type="similarity">
    <text evidence="5 6">Belongs to the TRAFAC class myosin-kinesin ATPase superfamily. Kinesin family.</text>
</comment>
<dbReference type="PANTHER" id="PTHR24115:SF1008">
    <property type="entry name" value="KINESIN-LIKE PROTEIN SUBITO"/>
    <property type="match status" value="1"/>
</dbReference>
<dbReference type="PANTHER" id="PTHR24115">
    <property type="entry name" value="KINESIN-RELATED"/>
    <property type="match status" value="1"/>
</dbReference>
<feature type="compositionally biased region" description="Polar residues" evidence="8">
    <location>
        <begin position="51"/>
        <end position="66"/>
    </location>
</feature>
<dbReference type="GO" id="GO:0005634">
    <property type="term" value="C:nucleus"/>
    <property type="evidence" value="ECO:0007669"/>
    <property type="project" value="TreeGrafter"/>
</dbReference>
<feature type="region of interest" description="Disordered" evidence="8">
    <location>
        <begin position="286"/>
        <end position="314"/>
    </location>
</feature>
<evidence type="ECO:0000256" key="2">
    <source>
        <dbReference type="ARBA" id="ARBA00022741"/>
    </source>
</evidence>
<evidence type="ECO:0000256" key="1">
    <source>
        <dbReference type="ARBA" id="ARBA00022701"/>
    </source>
</evidence>
<feature type="binding site" evidence="5">
    <location>
        <begin position="121"/>
        <end position="128"/>
    </location>
    <ligand>
        <name>ATP</name>
        <dbReference type="ChEBI" id="CHEBI:30616"/>
    </ligand>
</feature>
<keyword evidence="11" id="KW-1185">Reference proteome</keyword>
<dbReference type="PROSITE" id="PS50067">
    <property type="entry name" value="KINESIN_MOTOR_2"/>
    <property type="match status" value="1"/>
</dbReference>
<keyword evidence="1 6" id="KW-0493">Microtubule</keyword>
<feature type="region of interest" description="Disordered" evidence="8">
    <location>
        <begin position="571"/>
        <end position="607"/>
    </location>
</feature>
<dbReference type="GO" id="GO:0005524">
    <property type="term" value="F:ATP binding"/>
    <property type="evidence" value="ECO:0007669"/>
    <property type="project" value="UniProtKB-UniRule"/>
</dbReference>
<reference evidence="10" key="1">
    <citation type="submission" date="2022-11" db="EMBL/GenBank/DDBJ databases">
        <title>Genome Resource of Sclerotinia nivalis Strain SnTB1, a Plant Pathogen Isolated from American Ginseng.</title>
        <authorList>
            <person name="Fan S."/>
        </authorList>
    </citation>
    <scope>NUCLEOTIDE SEQUENCE</scope>
    <source>
        <strain evidence="10">SnTB1</strain>
    </source>
</reference>
<evidence type="ECO:0000259" key="9">
    <source>
        <dbReference type="PROSITE" id="PS50067"/>
    </source>
</evidence>
<dbReference type="InterPro" id="IPR027417">
    <property type="entry name" value="P-loop_NTPase"/>
</dbReference>
<keyword evidence="3 5" id="KW-0067">ATP-binding</keyword>
<feature type="region of interest" description="Disordered" evidence="8">
    <location>
        <begin position="46"/>
        <end position="67"/>
    </location>
</feature>
<dbReference type="PROSITE" id="PS00411">
    <property type="entry name" value="KINESIN_MOTOR_1"/>
    <property type="match status" value="1"/>
</dbReference>
<dbReference type="GO" id="GO:0003777">
    <property type="term" value="F:microtubule motor activity"/>
    <property type="evidence" value="ECO:0007669"/>
    <property type="project" value="InterPro"/>
</dbReference>
<name>A0A9X0DD75_9HELO</name>
<dbReference type="GO" id="GO:0005874">
    <property type="term" value="C:microtubule"/>
    <property type="evidence" value="ECO:0007669"/>
    <property type="project" value="UniProtKB-KW"/>
</dbReference>
<dbReference type="GO" id="GO:0005871">
    <property type="term" value="C:kinesin complex"/>
    <property type="evidence" value="ECO:0007669"/>
    <property type="project" value="TreeGrafter"/>
</dbReference>
<dbReference type="FunFam" id="3.40.850.10:FF:000120">
    <property type="entry name" value="Kinesin family protein"/>
    <property type="match status" value="1"/>
</dbReference>
<keyword evidence="4 5" id="KW-0505">Motor protein</keyword>
<feature type="coiled-coil region" evidence="7">
    <location>
        <begin position="610"/>
        <end position="658"/>
    </location>
</feature>
<keyword evidence="7" id="KW-0175">Coiled coil</keyword>
<dbReference type="InterPro" id="IPR036961">
    <property type="entry name" value="Kinesin_motor_dom_sf"/>
</dbReference>
<evidence type="ECO:0000256" key="8">
    <source>
        <dbReference type="SAM" id="MobiDB-lite"/>
    </source>
</evidence>